<evidence type="ECO:0000313" key="4">
    <source>
        <dbReference type="EMBL" id="KAK5988999.1"/>
    </source>
</evidence>
<keyword evidence="3" id="KW-0560">Oxidoreductase</keyword>
<dbReference type="PRINTS" id="PR00081">
    <property type="entry name" value="GDHRDH"/>
</dbReference>
<dbReference type="InterPro" id="IPR002347">
    <property type="entry name" value="SDR_fam"/>
</dbReference>
<comment type="similarity">
    <text evidence="1">Belongs to the short-chain dehydrogenases/reductases (SDR) family.</text>
</comment>
<keyword evidence="2" id="KW-0521">NADP</keyword>
<dbReference type="PANTHER" id="PTHR24320">
    <property type="entry name" value="RETINOL DEHYDROGENASE"/>
    <property type="match status" value="1"/>
</dbReference>
<name>A0ABR0SAK0_9HYPO</name>
<dbReference type="SUPFAM" id="SSF51735">
    <property type="entry name" value="NAD(P)-binding Rossmann-fold domains"/>
    <property type="match status" value="1"/>
</dbReference>
<keyword evidence="5" id="KW-1185">Reference proteome</keyword>
<gene>
    <name evidence="4" type="ORF">PT974_10497</name>
</gene>
<dbReference type="EMBL" id="JAVFKD010000015">
    <property type="protein sequence ID" value="KAK5988999.1"/>
    <property type="molecule type" value="Genomic_DNA"/>
</dbReference>
<dbReference type="Pfam" id="PF00106">
    <property type="entry name" value="adh_short"/>
    <property type="match status" value="1"/>
</dbReference>
<sequence length="307" mass="33688">MGLLTQMFPPNPPLPRRTWETCPVYIITGSNTGVGKELAQILYSRNGTVYIAARSRDKANEAINSIRKEHPSSGGRLEFLALDLADLKAVAESARAFLAKETKLDVLFNNAGLAVHNVGHQLLTEMLTPVLAQTAASYASAGGVKNQVRVVWVSSAYSDMAPANGFDPENINYEKKDESKYYKYSQSKAGTIYQGTEYARRFKDQGIISIPLNPGNLKSDLQRHHAGPLVLLGNLILYHPIHGAYTELFAGLSPEVTMEKSGSYVYPWGRFASMRADLEKGTRSKSEGGLAWRRFGMIGATSRSSLL</sequence>
<evidence type="ECO:0000256" key="2">
    <source>
        <dbReference type="ARBA" id="ARBA00022857"/>
    </source>
</evidence>
<comment type="caution">
    <text evidence="4">The sequence shown here is derived from an EMBL/GenBank/DDBJ whole genome shotgun (WGS) entry which is preliminary data.</text>
</comment>
<reference evidence="4 5" key="1">
    <citation type="submission" date="2024-01" db="EMBL/GenBank/DDBJ databases">
        <title>Complete genome of Cladobotryum mycophilum ATHUM6906.</title>
        <authorList>
            <person name="Christinaki A.C."/>
            <person name="Myridakis A.I."/>
            <person name="Kouvelis V.N."/>
        </authorList>
    </citation>
    <scope>NUCLEOTIDE SEQUENCE [LARGE SCALE GENOMIC DNA]</scope>
    <source>
        <strain evidence="4 5">ATHUM6906</strain>
    </source>
</reference>
<dbReference type="Gene3D" id="3.40.50.720">
    <property type="entry name" value="NAD(P)-binding Rossmann-like Domain"/>
    <property type="match status" value="1"/>
</dbReference>
<evidence type="ECO:0000313" key="5">
    <source>
        <dbReference type="Proteomes" id="UP001338125"/>
    </source>
</evidence>
<proteinExistence type="inferred from homology"/>
<dbReference type="PANTHER" id="PTHR24320:SF236">
    <property type="entry name" value="SHORT-CHAIN DEHYDROGENASE-RELATED"/>
    <property type="match status" value="1"/>
</dbReference>
<dbReference type="Proteomes" id="UP001338125">
    <property type="component" value="Unassembled WGS sequence"/>
</dbReference>
<evidence type="ECO:0000256" key="1">
    <source>
        <dbReference type="ARBA" id="ARBA00006484"/>
    </source>
</evidence>
<evidence type="ECO:0000256" key="3">
    <source>
        <dbReference type="ARBA" id="ARBA00023002"/>
    </source>
</evidence>
<dbReference type="InterPro" id="IPR036291">
    <property type="entry name" value="NAD(P)-bd_dom_sf"/>
</dbReference>
<organism evidence="4 5">
    <name type="scientific">Cladobotryum mycophilum</name>
    <dbReference type="NCBI Taxonomy" id="491253"/>
    <lineage>
        <taxon>Eukaryota</taxon>
        <taxon>Fungi</taxon>
        <taxon>Dikarya</taxon>
        <taxon>Ascomycota</taxon>
        <taxon>Pezizomycotina</taxon>
        <taxon>Sordariomycetes</taxon>
        <taxon>Hypocreomycetidae</taxon>
        <taxon>Hypocreales</taxon>
        <taxon>Hypocreaceae</taxon>
        <taxon>Cladobotryum</taxon>
    </lineage>
</organism>
<protein>
    <submittedName>
        <fullName evidence="4">Short-chain dehydrogenase/reductase</fullName>
    </submittedName>
</protein>
<accession>A0ABR0SAK0</accession>